<dbReference type="InterPro" id="IPR032466">
    <property type="entry name" value="Metal_Hydrolase"/>
</dbReference>
<dbReference type="RefSeq" id="WP_106774807.1">
    <property type="nucleotide sequence ID" value="NZ_PXYK01000030.1"/>
</dbReference>
<name>A0A2P7RVR8_9HYPH</name>
<evidence type="ECO:0000259" key="2">
    <source>
        <dbReference type="Pfam" id="PF04909"/>
    </source>
</evidence>
<dbReference type="Gene3D" id="3.20.20.140">
    <property type="entry name" value="Metal-dependent hydrolases"/>
    <property type="match status" value="1"/>
</dbReference>
<keyword evidence="1" id="KW-0456">Lyase</keyword>
<dbReference type="EMBL" id="PXYK01000030">
    <property type="protein sequence ID" value="PSJ54303.1"/>
    <property type="molecule type" value="Genomic_DNA"/>
</dbReference>
<evidence type="ECO:0000313" key="3">
    <source>
        <dbReference type="EMBL" id="PSJ54303.1"/>
    </source>
</evidence>
<evidence type="ECO:0000313" key="4">
    <source>
        <dbReference type="Proteomes" id="UP000241229"/>
    </source>
</evidence>
<dbReference type="SUPFAM" id="SSF51556">
    <property type="entry name" value="Metallo-dependent hydrolases"/>
    <property type="match status" value="1"/>
</dbReference>
<accession>A0A2P7RVR8</accession>
<sequence length="287" mass="31829">MLIDFSSRPPAPGFNPPAPHLQNYRRVYAASERRSAESSAAADVEAYLATYEALGARHVVLKARDVETTFGFRIANETVADFCRAHGPRYLGFAGVDPHKGKAAVDEFDHAVRNLGLRGLNLQCFELKLRPNDPLLHPLYEKALELDVPVNIHCGINFSAATPMSYGRPEYLDEVMVAFPGLRVCASPPGWPWVTELIGVCWRHPTLYIGVLAVRPKLLAKPHSGYEPLLQYGRTILQDKMIFGSSFPMMPAAAAVEELKALPMEDAVKRKWLHDNAARFLNLGDPV</sequence>
<dbReference type="GO" id="GO:0016787">
    <property type="term" value="F:hydrolase activity"/>
    <property type="evidence" value="ECO:0007669"/>
    <property type="project" value="UniProtKB-KW"/>
</dbReference>
<feature type="domain" description="Amidohydrolase-related" evidence="2">
    <location>
        <begin position="39"/>
        <end position="283"/>
    </location>
</feature>
<organism evidence="3 4">
    <name type="scientific">Kumtagia ephedrae</name>
    <dbReference type="NCBI Taxonomy" id="2116701"/>
    <lineage>
        <taxon>Bacteria</taxon>
        <taxon>Pseudomonadati</taxon>
        <taxon>Pseudomonadota</taxon>
        <taxon>Alphaproteobacteria</taxon>
        <taxon>Hyphomicrobiales</taxon>
        <taxon>Phyllobacteriaceae</taxon>
        <taxon>Kumtagia</taxon>
    </lineage>
</organism>
<keyword evidence="3" id="KW-0378">Hydrolase</keyword>
<dbReference type="InterPro" id="IPR032465">
    <property type="entry name" value="ACMSD"/>
</dbReference>
<protein>
    <submittedName>
        <fullName evidence="3">Amidohydrolase</fullName>
    </submittedName>
</protein>
<proteinExistence type="predicted"/>
<dbReference type="Proteomes" id="UP000241229">
    <property type="component" value="Unassembled WGS sequence"/>
</dbReference>
<keyword evidence="4" id="KW-1185">Reference proteome</keyword>
<comment type="caution">
    <text evidence="3">The sequence shown here is derived from an EMBL/GenBank/DDBJ whole genome shotgun (WGS) entry which is preliminary data.</text>
</comment>
<gene>
    <name evidence="3" type="ORF">C7I84_24290</name>
</gene>
<dbReference type="PANTHER" id="PTHR21240">
    <property type="entry name" value="2-AMINO-3-CARBOXYLMUCONATE-6-SEMIALDEHYDE DECARBOXYLASE"/>
    <property type="match status" value="1"/>
</dbReference>
<dbReference type="OrthoDB" id="1407586at2"/>
<reference evidence="3 4" key="1">
    <citation type="submission" date="2018-03" db="EMBL/GenBank/DDBJ databases">
        <title>The draft genome of Mesorhizobium sp. 6GN-30.</title>
        <authorList>
            <person name="Liu L."/>
            <person name="Li L."/>
            <person name="Wang T."/>
            <person name="Zhang X."/>
            <person name="Liang L."/>
        </authorList>
    </citation>
    <scope>NUCLEOTIDE SEQUENCE [LARGE SCALE GENOMIC DNA]</scope>
    <source>
        <strain evidence="3 4">6GN30</strain>
    </source>
</reference>
<dbReference type="Pfam" id="PF04909">
    <property type="entry name" value="Amidohydro_2"/>
    <property type="match status" value="1"/>
</dbReference>
<dbReference type="AlphaFoldDB" id="A0A2P7RVR8"/>
<evidence type="ECO:0000256" key="1">
    <source>
        <dbReference type="ARBA" id="ARBA00023239"/>
    </source>
</evidence>
<dbReference type="GO" id="GO:0016831">
    <property type="term" value="F:carboxy-lyase activity"/>
    <property type="evidence" value="ECO:0007669"/>
    <property type="project" value="InterPro"/>
</dbReference>
<dbReference type="PANTHER" id="PTHR21240:SF19">
    <property type="entry name" value="CATALYTIC_ HYDROLASE"/>
    <property type="match status" value="1"/>
</dbReference>
<dbReference type="InterPro" id="IPR006680">
    <property type="entry name" value="Amidohydro-rel"/>
</dbReference>